<dbReference type="InterPro" id="IPR029058">
    <property type="entry name" value="AB_hydrolase_fold"/>
</dbReference>
<evidence type="ECO:0000256" key="1">
    <source>
        <dbReference type="SAM" id="MobiDB-lite"/>
    </source>
</evidence>
<dbReference type="PANTHER" id="PTHR12277:SF69">
    <property type="entry name" value="PROTEIN ABHD12B"/>
    <property type="match status" value="1"/>
</dbReference>
<evidence type="ECO:0000259" key="3">
    <source>
        <dbReference type="Pfam" id="PF00561"/>
    </source>
</evidence>
<keyword evidence="5" id="KW-1185">Reference proteome</keyword>
<dbReference type="Proteomes" id="UP001066276">
    <property type="component" value="Chromosome 9"/>
</dbReference>
<protein>
    <recommendedName>
        <fullName evidence="3">AB hydrolase-1 domain-containing protein</fullName>
    </recommendedName>
</protein>
<name>A0AAV7MK81_PLEWA</name>
<dbReference type="PANTHER" id="PTHR12277">
    <property type="entry name" value="ALPHA/BETA HYDROLASE DOMAIN-CONTAINING PROTEIN"/>
    <property type="match status" value="1"/>
</dbReference>
<evidence type="ECO:0000313" key="5">
    <source>
        <dbReference type="Proteomes" id="UP001066276"/>
    </source>
</evidence>
<accession>A0AAV7MK81</accession>
<keyword evidence="2" id="KW-0472">Membrane</keyword>
<keyword evidence="2" id="KW-0812">Transmembrane</keyword>
<dbReference type="AlphaFoldDB" id="A0AAV7MK81"/>
<organism evidence="4 5">
    <name type="scientific">Pleurodeles waltl</name>
    <name type="common">Iberian ribbed newt</name>
    <dbReference type="NCBI Taxonomy" id="8319"/>
    <lineage>
        <taxon>Eukaryota</taxon>
        <taxon>Metazoa</taxon>
        <taxon>Chordata</taxon>
        <taxon>Craniata</taxon>
        <taxon>Vertebrata</taxon>
        <taxon>Euteleostomi</taxon>
        <taxon>Amphibia</taxon>
        <taxon>Batrachia</taxon>
        <taxon>Caudata</taxon>
        <taxon>Salamandroidea</taxon>
        <taxon>Salamandridae</taxon>
        <taxon>Pleurodelinae</taxon>
        <taxon>Pleurodeles</taxon>
    </lineage>
</organism>
<feature type="domain" description="AB hydrolase-1" evidence="3">
    <location>
        <begin position="159"/>
        <end position="275"/>
    </location>
</feature>
<dbReference type="Pfam" id="PF00561">
    <property type="entry name" value="Abhydrolase_1"/>
    <property type="match status" value="1"/>
</dbReference>
<feature type="transmembrane region" description="Helical" evidence="2">
    <location>
        <begin position="66"/>
        <end position="88"/>
    </location>
</feature>
<gene>
    <name evidence="4" type="ORF">NDU88_001618</name>
</gene>
<dbReference type="GO" id="GO:0006660">
    <property type="term" value="P:phosphatidylserine catabolic process"/>
    <property type="evidence" value="ECO:0007669"/>
    <property type="project" value="TreeGrafter"/>
</dbReference>
<keyword evidence="2" id="KW-1133">Transmembrane helix</keyword>
<feature type="compositionally biased region" description="Basic and acidic residues" evidence="1">
    <location>
        <begin position="32"/>
        <end position="45"/>
    </location>
</feature>
<proteinExistence type="predicted"/>
<dbReference type="Gene3D" id="3.40.50.1820">
    <property type="entry name" value="alpha/beta hydrolase"/>
    <property type="match status" value="1"/>
</dbReference>
<evidence type="ECO:0000256" key="2">
    <source>
        <dbReference type="SAM" id="Phobius"/>
    </source>
</evidence>
<evidence type="ECO:0000313" key="4">
    <source>
        <dbReference type="EMBL" id="KAJ1104206.1"/>
    </source>
</evidence>
<dbReference type="EMBL" id="JANPWB010000013">
    <property type="protein sequence ID" value="KAJ1104206.1"/>
    <property type="molecule type" value="Genomic_DNA"/>
</dbReference>
<dbReference type="GO" id="GO:0047372">
    <property type="term" value="F:monoacylglycerol lipase activity"/>
    <property type="evidence" value="ECO:0007669"/>
    <property type="project" value="TreeGrafter"/>
</dbReference>
<dbReference type="GO" id="GO:0052651">
    <property type="term" value="P:monoacylglycerol catabolic process"/>
    <property type="evidence" value="ECO:0007669"/>
    <property type="project" value="TreeGrafter"/>
</dbReference>
<sequence length="383" mass="42944">MTRPRHSSRVSQSESGGEMKRRDVRGSLPPREGQEGRERREERRAAALGPVGRSRSSRLLSTTTKIAMFLLALYVVIPFIVRLFPVVIAKCIFLNMLKIPFFVDLQHPELLLNNTTNLYLTPEDGISVGVWHTVPASRGNEAHSQSQDWFEASLADDNPAVIYLHGNAGTRAAGHRIQLMKVLSASGFHVLALDYRGYGDSTGEPSEEGLTFDAMHLYEWVKARKKISPVCIWGHSLGTGVATNVARLLEGKGRPADAVILESPFTNIRDAVAHNLFAKLYRFFPGFEYFILETPALNNITFRNDENVKILSSPLLILHAEDDHIVPVELGKKLFKIAQASRSSKDNVKLFLFPALMGYRHNNIHKEPRLPNITRDFVKSIKI</sequence>
<comment type="caution">
    <text evidence="4">The sequence shown here is derived from an EMBL/GenBank/DDBJ whole genome shotgun (WGS) entry which is preliminary data.</text>
</comment>
<dbReference type="InterPro" id="IPR000073">
    <property type="entry name" value="AB_hydrolase_1"/>
</dbReference>
<reference evidence="4" key="1">
    <citation type="journal article" date="2022" name="bioRxiv">
        <title>Sequencing and chromosome-scale assembly of the giantPleurodeles waltlgenome.</title>
        <authorList>
            <person name="Brown T."/>
            <person name="Elewa A."/>
            <person name="Iarovenko S."/>
            <person name="Subramanian E."/>
            <person name="Araus A.J."/>
            <person name="Petzold A."/>
            <person name="Susuki M."/>
            <person name="Suzuki K.-i.T."/>
            <person name="Hayashi T."/>
            <person name="Toyoda A."/>
            <person name="Oliveira C."/>
            <person name="Osipova E."/>
            <person name="Leigh N.D."/>
            <person name="Simon A."/>
            <person name="Yun M.H."/>
        </authorList>
    </citation>
    <scope>NUCLEOTIDE SEQUENCE</scope>
    <source>
        <strain evidence="4">20211129_DDA</strain>
        <tissue evidence="4">Liver</tissue>
    </source>
</reference>
<dbReference type="SUPFAM" id="SSF53474">
    <property type="entry name" value="alpha/beta-Hydrolases"/>
    <property type="match status" value="1"/>
</dbReference>
<dbReference type="GO" id="GO:0005789">
    <property type="term" value="C:endoplasmic reticulum membrane"/>
    <property type="evidence" value="ECO:0007669"/>
    <property type="project" value="TreeGrafter"/>
</dbReference>
<feature type="region of interest" description="Disordered" evidence="1">
    <location>
        <begin position="1"/>
        <end position="49"/>
    </location>
</feature>
<dbReference type="GO" id="GO:0004622">
    <property type="term" value="F:phosphatidylcholine lysophospholipase activity"/>
    <property type="evidence" value="ECO:0007669"/>
    <property type="project" value="TreeGrafter"/>
</dbReference>